<protein>
    <recommendedName>
        <fullName evidence="7">DUF86 domain-containing protein</fullName>
    </recommendedName>
</protein>
<dbReference type="EMBL" id="AP021858">
    <property type="protein sequence ID" value="BBO23599.1"/>
    <property type="molecule type" value="Genomic_DNA"/>
</dbReference>
<sequence>MVERKLFVVGEAMSQLRSHFPEVAQDLPEVREIVGFRNVLAHGYFALDHRRVYDIATSSLPELLAEAESVLGRFP</sequence>
<organism evidence="5 6">
    <name type="scientific">Candidatus Nitrosymbiomonas proteolyticus</name>
    <dbReference type="NCBI Taxonomy" id="2608984"/>
    <lineage>
        <taxon>Bacteria</taxon>
        <taxon>Bacillati</taxon>
        <taxon>Armatimonadota</taxon>
        <taxon>Armatimonadota incertae sedis</taxon>
        <taxon>Candidatus Nitrosymbiomonas</taxon>
    </lineage>
</organism>
<dbReference type="AlphaFoldDB" id="A0A809R800"/>
<keyword evidence="1" id="KW-1277">Toxin-antitoxin system</keyword>
<keyword evidence="3" id="KW-0378">Hydrolase</keyword>
<dbReference type="InterPro" id="IPR008201">
    <property type="entry name" value="HepT-like"/>
</dbReference>
<evidence type="ECO:0000256" key="4">
    <source>
        <dbReference type="ARBA" id="ARBA00024207"/>
    </source>
</evidence>
<reference evidence="5" key="1">
    <citation type="journal article" name="DNA Res.">
        <title>The physiological potential of anammox bacteria as revealed by their core genome structure.</title>
        <authorList>
            <person name="Okubo T."/>
            <person name="Toyoda A."/>
            <person name="Fukuhara K."/>
            <person name="Uchiyama I."/>
            <person name="Harigaya Y."/>
            <person name="Kuroiwa M."/>
            <person name="Suzuki T."/>
            <person name="Murakami Y."/>
            <person name="Suwa Y."/>
            <person name="Takami H."/>
        </authorList>
    </citation>
    <scope>NUCLEOTIDE SEQUENCE</scope>
    <source>
        <strain evidence="5">317325-2</strain>
    </source>
</reference>
<comment type="similarity">
    <text evidence="4">Belongs to the HepT RNase toxin family.</text>
</comment>
<dbReference type="GO" id="GO:0110001">
    <property type="term" value="C:toxin-antitoxin complex"/>
    <property type="evidence" value="ECO:0007669"/>
    <property type="project" value="InterPro"/>
</dbReference>
<dbReference type="InterPro" id="IPR037038">
    <property type="entry name" value="HepT-like_sf"/>
</dbReference>
<accession>A0A809R800</accession>
<dbReference type="KEGG" id="npy:NPRO_11940"/>
<evidence type="ECO:0000256" key="1">
    <source>
        <dbReference type="ARBA" id="ARBA00022649"/>
    </source>
</evidence>
<dbReference type="Gene3D" id="1.20.120.580">
    <property type="entry name" value="bsu32300-like"/>
    <property type="match status" value="1"/>
</dbReference>
<dbReference type="Proteomes" id="UP000662873">
    <property type="component" value="Chromosome"/>
</dbReference>
<evidence type="ECO:0000256" key="3">
    <source>
        <dbReference type="ARBA" id="ARBA00022801"/>
    </source>
</evidence>
<dbReference type="GO" id="GO:0016787">
    <property type="term" value="F:hydrolase activity"/>
    <property type="evidence" value="ECO:0007669"/>
    <property type="project" value="UniProtKB-KW"/>
</dbReference>
<evidence type="ECO:0000313" key="5">
    <source>
        <dbReference type="EMBL" id="BBO23599.1"/>
    </source>
</evidence>
<evidence type="ECO:0000313" key="6">
    <source>
        <dbReference type="Proteomes" id="UP000662873"/>
    </source>
</evidence>
<proteinExistence type="inferred from homology"/>
<keyword evidence="2" id="KW-0540">Nuclease</keyword>
<evidence type="ECO:0000256" key="2">
    <source>
        <dbReference type="ARBA" id="ARBA00022722"/>
    </source>
</evidence>
<evidence type="ECO:0008006" key="7">
    <source>
        <dbReference type="Google" id="ProtNLM"/>
    </source>
</evidence>
<gene>
    <name evidence="5" type="ORF">NPRO_11940</name>
</gene>
<name>A0A809R800_9BACT</name>
<dbReference type="GO" id="GO:0004540">
    <property type="term" value="F:RNA nuclease activity"/>
    <property type="evidence" value="ECO:0007669"/>
    <property type="project" value="InterPro"/>
</dbReference>
<dbReference type="Pfam" id="PF01934">
    <property type="entry name" value="HepT-like"/>
    <property type="match status" value="1"/>
</dbReference>